<comment type="caution">
    <text evidence="10">The sequence shown here is derived from an EMBL/GenBank/DDBJ whole genome shotgun (WGS) entry which is preliminary data.</text>
</comment>
<feature type="compositionally biased region" description="Basic and acidic residues" evidence="7">
    <location>
        <begin position="317"/>
        <end position="333"/>
    </location>
</feature>
<evidence type="ECO:0000256" key="1">
    <source>
        <dbReference type="ARBA" id="ARBA00004479"/>
    </source>
</evidence>
<comment type="subcellular location">
    <subcellularLocation>
        <location evidence="1">Membrane</location>
        <topology evidence="1">Single-pass type I membrane protein</topology>
    </subcellularLocation>
</comment>
<evidence type="ECO:0000256" key="8">
    <source>
        <dbReference type="SAM" id="Phobius"/>
    </source>
</evidence>
<reference evidence="10 11" key="1">
    <citation type="submission" date="2016-07" db="EMBL/GenBank/DDBJ databases">
        <title>Disparate Historic Effective Population Sizes Predicted by Modern Levels of Genome Diversity for the Scaled Quail (Callipepla squamata) and the Northern Bobwhite (Colinus virginianus): Inferences from First and Second Generation Draft Genome Assemblies for Sympatric New World Quail.</title>
        <authorList>
            <person name="Oldeschulte D.L."/>
            <person name="Halley Y.A."/>
            <person name="Bhattarai E.K."/>
            <person name="Brashear W.A."/>
            <person name="Hill J."/>
            <person name="Metz R.P."/>
            <person name="Johnson C.D."/>
            <person name="Rollins D."/>
            <person name="Peterson M.J."/>
            <person name="Bickhart D.M."/>
            <person name="Decker J.E."/>
            <person name="Seabury C.M."/>
        </authorList>
    </citation>
    <scope>NUCLEOTIDE SEQUENCE [LARGE SCALE GENOMIC DNA]</scope>
    <source>
        <strain evidence="10 11">Texas</strain>
        <tissue evidence="10">Leg muscle</tissue>
    </source>
</reference>
<feature type="compositionally biased region" description="Acidic residues" evidence="7">
    <location>
        <begin position="151"/>
        <end position="199"/>
    </location>
</feature>
<comment type="similarity">
    <text evidence="2">Belongs to the ITPRIP family.</text>
</comment>
<keyword evidence="6 8" id="KW-0472">Membrane</keyword>
<protein>
    <recommendedName>
        <fullName evidence="9">Mab-21-like HhH/H2TH-like domain-containing protein</fullName>
    </recommendedName>
</protein>
<keyword evidence="4" id="KW-0732">Signal</keyword>
<evidence type="ECO:0000256" key="3">
    <source>
        <dbReference type="ARBA" id="ARBA00022692"/>
    </source>
</evidence>
<feature type="compositionally biased region" description="Basic and acidic residues" evidence="7">
    <location>
        <begin position="225"/>
        <end position="241"/>
    </location>
</feature>
<feature type="transmembrane region" description="Helical" evidence="8">
    <location>
        <begin position="19"/>
        <end position="41"/>
    </location>
</feature>
<feature type="compositionally biased region" description="Basic and acidic residues" evidence="7">
    <location>
        <begin position="359"/>
        <end position="389"/>
    </location>
</feature>
<evidence type="ECO:0000313" key="11">
    <source>
        <dbReference type="Proteomes" id="UP000198323"/>
    </source>
</evidence>
<dbReference type="PANTHER" id="PTHR10656">
    <property type="entry name" value="CELL FATE DETERMINING PROTEIN MAB21-RELATED"/>
    <property type="match status" value="1"/>
</dbReference>
<feature type="domain" description="Mab-21-like HhH/H2TH-like" evidence="9">
    <location>
        <begin position="666"/>
        <end position="718"/>
    </location>
</feature>
<gene>
    <name evidence="10" type="ORF">ASZ78_002413</name>
</gene>
<dbReference type="InterPro" id="IPR026250">
    <property type="entry name" value="ITPRIP-like"/>
</dbReference>
<name>A0A226MPD8_CALSU</name>
<feature type="compositionally biased region" description="Acidic residues" evidence="7">
    <location>
        <begin position="334"/>
        <end position="351"/>
    </location>
</feature>
<dbReference type="PRINTS" id="PR02107">
    <property type="entry name" value="INOS145TPRIP"/>
</dbReference>
<keyword evidence="5 8" id="KW-1133">Transmembrane helix</keyword>
<evidence type="ECO:0000256" key="4">
    <source>
        <dbReference type="ARBA" id="ARBA00022729"/>
    </source>
</evidence>
<feature type="transmembrane region" description="Helical" evidence="8">
    <location>
        <begin position="114"/>
        <end position="140"/>
    </location>
</feature>
<dbReference type="InterPro" id="IPR024810">
    <property type="entry name" value="MAB21L/cGLR"/>
</dbReference>
<evidence type="ECO:0000313" key="10">
    <source>
        <dbReference type="EMBL" id="OXB57108.1"/>
    </source>
</evidence>
<keyword evidence="11" id="KW-1185">Reference proteome</keyword>
<evidence type="ECO:0000256" key="7">
    <source>
        <dbReference type="SAM" id="MobiDB-lite"/>
    </source>
</evidence>
<dbReference type="InterPro" id="IPR046906">
    <property type="entry name" value="Mab-21_HhH/H2TH-like"/>
</dbReference>
<dbReference type="Gene3D" id="1.10.1410.40">
    <property type="match status" value="1"/>
</dbReference>
<evidence type="ECO:0000256" key="2">
    <source>
        <dbReference type="ARBA" id="ARBA00005554"/>
    </source>
</evidence>
<dbReference type="GO" id="GO:0016020">
    <property type="term" value="C:membrane"/>
    <property type="evidence" value="ECO:0007669"/>
    <property type="project" value="UniProtKB-SubCell"/>
</dbReference>
<dbReference type="Proteomes" id="UP000198323">
    <property type="component" value="Unassembled WGS sequence"/>
</dbReference>
<dbReference type="Pfam" id="PF20266">
    <property type="entry name" value="Mab-21_C"/>
    <property type="match status" value="1"/>
</dbReference>
<feature type="compositionally biased region" description="Acidic residues" evidence="7">
    <location>
        <begin position="242"/>
        <end position="259"/>
    </location>
</feature>
<feature type="compositionally biased region" description="Basic and acidic residues" evidence="7">
    <location>
        <begin position="200"/>
        <end position="217"/>
    </location>
</feature>
<dbReference type="PANTHER" id="PTHR10656:SF40">
    <property type="entry name" value="INOSITOL 1,4,5-TRISPHOSPHATE RECEPTOR-INTERACTING PROTEIN-LIKE 1"/>
    <property type="match status" value="1"/>
</dbReference>
<evidence type="ECO:0000256" key="6">
    <source>
        <dbReference type="ARBA" id="ARBA00023136"/>
    </source>
</evidence>
<dbReference type="OrthoDB" id="9115241at2759"/>
<feature type="compositionally biased region" description="Basic and acidic residues" evidence="7">
    <location>
        <begin position="260"/>
        <end position="279"/>
    </location>
</feature>
<feature type="transmembrane region" description="Helical" evidence="8">
    <location>
        <begin position="53"/>
        <end position="71"/>
    </location>
</feature>
<evidence type="ECO:0000259" key="9">
    <source>
        <dbReference type="Pfam" id="PF20266"/>
    </source>
</evidence>
<sequence>MCEISIIKVVQNCTPESRIMALAFIFALLGQILPLAGDEFHEETFIRMRQREIMALAFIFALLAQTLPLAGDEFHEDTFIRMRQREVYLREQMTELLQEAEQSDRDHSRTGMRALLFTLLSCWKIVGVLCVFGLLFWLIWKIEKKFWEDQDNSDEESCSSEKEQEEELEQEQDEEEEVSKEQEIKEEEEKLEEEKEEEGEVSKEQEIKEKEEVLKEQEMEEEEASKEQEIKEKEEVLKEQEMKEEEEKLEEEKKEEEEASKEQEMKEEALKEQGMKEEEEKLEEEEKEEEEALKEQEMKEEEEVSKEQEMKEEEEVLKEQEMKEKEEVSKEPEMKEEEEKLEEEEKEDEQQQEQVEAENILKEQEEENKQEKEDKKEEEKQQEDEKKEEDQQEQEEVEDKQQEDIFSIVDLLQPMQSHQENCEEIVALLNDLISITQYFVADTFFPVPATSIEVGSAYEGWAPLKEDIFLCLLVPLIAPRGHIFHLELRNTEELPGKNSHIRVELKCTCGYERNMKMLCFIHTSKKRLKNQQPSLLESLCTGSYLDVEKTVYWFTEVIKTAWECMPQAAICSLNVMQSGRSCKLQLKDISGIISLIEIVLGIQQGNTDIFLSSQETEADYTPNTTWPQTCVVAEERFFKHIAAHAGEDNSYLRYMKLCAYILVGYNFSTYELKTVLMHLLTAIPVELWSWKYFVQRMDDILRYLQCCVEEKRLDHFLIGNEAVPAEIILPREFRVSRPPNLFQHLEQDPDRHEQALYEMEMLQDRFTTLLTRGK</sequence>
<proteinExistence type="inferred from homology"/>
<accession>A0A226MPD8</accession>
<dbReference type="STRING" id="9009.A0A226MPD8"/>
<feature type="compositionally biased region" description="Acidic residues" evidence="7">
    <location>
        <begin position="280"/>
        <end position="316"/>
    </location>
</feature>
<keyword evidence="3 8" id="KW-0812">Transmembrane</keyword>
<dbReference type="SMART" id="SM01265">
    <property type="entry name" value="Mab-21"/>
    <property type="match status" value="1"/>
</dbReference>
<dbReference type="EMBL" id="MCFN01000572">
    <property type="protein sequence ID" value="OXB57108.1"/>
    <property type="molecule type" value="Genomic_DNA"/>
</dbReference>
<organism evidence="10 11">
    <name type="scientific">Callipepla squamata</name>
    <name type="common">Scaled quail</name>
    <dbReference type="NCBI Taxonomy" id="9009"/>
    <lineage>
        <taxon>Eukaryota</taxon>
        <taxon>Metazoa</taxon>
        <taxon>Chordata</taxon>
        <taxon>Craniata</taxon>
        <taxon>Vertebrata</taxon>
        <taxon>Euteleostomi</taxon>
        <taxon>Archelosauria</taxon>
        <taxon>Archosauria</taxon>
        <taxon>Dinosauria</taxon>
        <taxon>Saurischia</taxon>
        <taxon>Theropoda</taxon>
        <taxon>Coelurosauria</taxon>
        <taxon>Aves</taxon>
        <taxon>Neognathae</taxon>
        <taxon>Galloanserae</taxon>
        <taxon>Galliformes</taxon>
        <taxon>Odontophoridae</taxon>
        <taxon>Callipepla</taxon>
    </lineage>
</organism>
<evidence type="ECO:0000256" key="5">
    <source>
        <dbReference type="ARBA" id="ARBA00022989"/>
    </source>
</evidence>
<dbReference type="AlphaFoldDB" id="A0A226MPD8"/>
<feature type="region of interest" description="Disordered" evidence="7">
    <location>
        <begin position="151"/>
        <end position="402"/>
    </location>
</feature>